<reference evidence="1 2" key="1">
    <citation type="submission" date="2017-06" db="EMBL/GenBank/DDBJ databases">
        <title>Celeribacter sp. TSPH2 complete genome sequence.</title>
        <authorList>
            <person name="Woo J.-H."/>
            <person name="Kim H.-S."/>
        </authorList>
    </citation>
    <scope>NUCLEOTIDE SEQUENCE [LARGE SCALE GENOMIC DNA]</scope>
    <source>
        <strain evidence="1 2">TSPH2</strain>
    </source>
</reference>
<evidence type="ECO:0000313" key="1">
    <source>
        <dbReference type="EMBL" id="ATG46630.1"/>
    </source>
</evidence>
<name>A0A291G9B5_9RHOB</name>
<dbReference type="OrthoDB" id="9813050at2"/>
<dbReference type="Proteomes" id="UP000217935">
    <property type="component" value="Chromosome"/>
</dbReference>
<keyword evidence="2" id="KW-1185">Reference proteome</keyword>
<proteinExistence type="predicted"/>
<evidence type="ECO:0008006" key="3">
    <source>
        <dbReference type="Google" id="ProtNLM"/>
    </source>
</evidence>
<accession>A0A291G9B5</accession>
<gene>
    <name evidence="1" type="ORF">CEW89_03045</name>
</gene>
<dbReference type="AlphaFoldDB" id="A0A291G9B5"/>
<dbReference type="RefSeq" id="WP_096804867.1">
    <property type="nucleotide sequence ID" value="NZ_CP022196.1"/>
</dbReference>
<protein>
    <recommendedName>
        <fullName evidence="3">Abi-like protein</fullName>
    </recommendedName>
</protein>
<dbReference type="KEGG" id="ceh:CEW89_03045"/>
<evidence type="ECO:0000313" key="2">
    <source>
        <dbReference type="Proteomes" id="UP000217935"/>
    </source>
</evidence>
<organism evidence="1 2">
    <name type="scientific">Celeribacter ethanolicus</name>
    <dbReference type="NCBI Taxonomy" id="1758178"/>
    <lineage>
        <taxon>Bacteria</taxon>
        <taxon>Pseudomonadati</taxon>
        <taxon>Pseudomonadota</taxon>
        <taxon>Alphaproteobacteria</taxon>
        <taxon>Rhodobacterales</taxon>
        <taxon>Roseobacteraceae</taxon>
        <taxon>Celeribacter</taxon>
    </lineage>
</organism>
<sequence length="241" mass="27087">MMDMDASVKGYAYGEDALNELEATLSADRFATYLAAAGGDREAAARLYTWNTAVSAAFYGPLQALEVAVRNSMHGRLANAYGPHWYDNPASGLDNGANKKILQAKGELQRSNYPVDPPHVIAGLSLGFWVSLLGRGGYMDANRTRRANYEMTLWRPALRGAFPHASSLNRTGAHTPLDYLRTFRNRIAHHEPIFQRHLQQDYQNILDVMTWVCPHKKAWMEAHCRVPEILAMPKDDPKVRF</sequence>
<dbReference type="EMBL" id="CP022196">
    <property type="protein sequence ID" value="ATG46630.1"/>
    <property type="molecule type" value="Genomic_DNA"/>
</dbReference>